<evidence type="ECO:0000313" key="2">
    <source>
        <dbReference type="Proteomes" id="UP001623592"/>
    </source>
</evidence>
<sequence length="246" mass="29713">MNNLKTISLRQYIEINGINFFKDAHTIERKQITEECIIDQFYIINQFHNILKEYRGYDIKNIDNKTGRLVEKYKMEIRLAKRYIKSSRENNTSDDFNDLLLKYIKRSENCIIEASRNYVELIKRSMKDEEMCLGNCYFDNIYKNGKLFIKDIDHICFDMLEIDAINFIDKIRMEKVNLNWEKLIHEYICIEKLDVCSEDFIKALVSYPSEVMKWFKRYIKEGEKFPKEYYMKKIERAAKKDGKSII</sequence>
<keyword evidence="2" id="KW-1185">Reference proteome</keyword>
<dbReference type="RefSeq" id="WP_406787222.1">
    <property type="nucleotide sequence ID" value="NZ_JBJIAA010000006.1"/>
</dbReference>
<gene>
    <name evidence="1" type="ORF">ACJDT4_09010</name>
</gene>
<dbReference type="PANTHER" id="PTHR39179">
    <property type="entry name" value="SPORE COAT PROTEIN I"/>
    <property type="match status" value="1"/>
</dbReference>
<evidence type="ECO:0000313" key="1">
    <source>
        <dbReference type="EMBL" id="MFL0250558.1"/>
    </source>
</evidence>
<dbReference type="Proteomes" id="UP001623592">
    <property type="component" value="Unassembled WGS sequence"/>
</dbReference>
<dbReference type="PANTHER" id="PTHR39179:SF1">
    <property type="entry name" value="SPORE COAT PROTEIN I"/>
    <property type="match status" value="1"/>
</dbReference>
<dbReference type="Gene3D" id="3.90.1200.10">
    <property type="match status" value="1"/>
</dbReference>
<accession>A0ABW8TDM0</accession>
<organism evidence="1 2">
    <name type="scientific">Clostridium neuense</name>
    <dbReference type="NCBI Taxonomy" id="1728934"/>
    <lineage>
        <taxon>Bacteria</taxon>
        <taxon>Bacillati</taxon>
        <taxon>Bacillota</taxon>
        <taxon>Clostridia</taxon>
        <taxon>Eubacteriales</taxon>
        <taxon>Clostridiaceae</taxon>
        <taxon>Clostridium</taxon>
    </lineage>
</organism>
<dbReference type="InterPro" id="IPR047175">
    <property type="entry name" value="CotS-like"/>
</dbReference>
<reference evidence="1 2" key="1">
    <citation type="submission" date="2024-11" db="EMBL/GenBank/DDBJ databases">
        <authorList>
            <person name="Heng Y.C."/>
            <person name="Lim A.C.H."/>
            <person name="Lee J.K.Y."/>
            <person name="Kittelmann S."/>
        </authorList>
    </citation>
    <scope>NUCLEOTIDE SEQUENCE [LARGE SCALE GENOMIC DNA]</scope>
    <source>
        <strain evidence="1 2">WILCCON 0114</strain>
    </source>
</reference>
<comment type="caution">
    <text evidence="1">The sequence shown here is derived from an EMBL/GenBank/DDBJ whole genome shotgun (WGS) entry which is preliminary data.</text>
</comment>
<dbReference type="EMBL" id="JBJIAA010000006">
    <property type="protein sequence ID" value="MFL0250558.1"/>
    <property type="molecule type" value="Genomic_DNA"/>
</dbReference>
<name>A0ABW8TDM0_9CLOT</name>
<proteinExistence type="predicted"/>
<protein>
    <recommendedName>
        <fullName evidence="3">Spore coat protein</fullName>
    </recommendedName>
</protein>
<evidence type="ECO:0008006" key="3">
    <source>
        <dbReference type="Google" id="ProtNLM"/>
    </source>
</evidence>